<dbReference type="Proteomes" id="UP000783686">
    <property type="component" value="Unassembled WGS sequence"/>
</dbReference>
<sequence length="258" mass="29322">MRNKITFLILLCFSWLICGSTHERTIQDESLTMLVSTLDGYLTAVDANTGVEKWRYKEGPIVDSPQSVRHDFSFLPNPRNGELYLVVDHNLRILPFTIPQLVKTSPCKSSDGILYAGSKKDVWIAMDPDSGVHQETVPPQNANSCPVGNPETIFIGRTEYKVTMMDTKKKEKQWNATFIDYSSHLLPVDKKYPYQHFHSVVDGNLVTIDANSRRTKWTKNFKSVVVNLYLLKADGMHRIPSTSVGHATFNKEFMHKVS</sequence>
<dbReference type="InterPro" id="IPR018391">
    <property type="entry name" value="PQQ_b-propeller_rpt"/>
</dbReference>
<evidence type="ECO:0000256" key="1">
    <source>
        <dbReference type="SAM" id="SignalP"/>
    </source>
</evidence>
<proteinExistence type="predicted"/>
<dbReference type="Gene3D" id="2.130.10.10">
    <property type="entry name" value="YVTN repeat-like/Quinoprotein amine dehydrogenase"/>
    <property type="match status" value="1"/>
</dbReference>
<accession>A0A811K784</accession>
<name>A0A811K784_9BILA</name>
<reference evidence="2" key="1">
    <citation type="submission" date="2020-09" db="EMBL/GenBank/DDBJ databases">
        <authorList>
            <person name="Kikuchi T."/>
        </authorList>
    </citation>
    <scope>NUCLEOTIDE SEQUENCE</scope>
    <source>
        <strain evidence="2">SH1</strain>
    </source>
</reference>
<dbReference type="EMBL" id="CAJFCW020000002">
    <property type="protein sequence ID" value="CAG9093231.1"/>
    <property type="molecule type" value="Genomic_DNA"/>
</dbReference>
<dbReference type="AlphaFoldDB" id="A0A811K784"/>
<evidence type="ECO:0000313" key="2">
    <source>
        <dbReference type="EMBL" id="CAD5211338.1"/>
    </source>
</evidence>
<organism evidence="2 3">
    <name type="scientific">Bursaphelenchus okinawaensis</name>
    <dbReference type="NCBI Taxonomy" id="465554"/>
    <lineage>
        <taxon>Eukaryota</taxon>
        <taxon>Metazoa</taxon>
        <taxon>Ecdysozoa</taxon>
        <taxon>Nematoda</taxon>
        <taxon>Chromadorea</taxon>
        <taxon>Rhabditida</taxon>
        <taxon>Tylenchina</taxon>
        <taxon>Tylenchomorpha</taxon>
        <taxon>Aphelenchoidea</taxon>
        <taxon>Aphelenchoididae</taxon>
        <taxon>Bursaphelenchus</taxon>
    </lineage>
</organism>
<protein>
    <submittedName>
        <fullName evidence="2">Uncharacterized protein</fullName>
    </submittedName>
</protein>
<dbReference type="InterPro" id="IPR015943">
    <property type="entry name" value="WD40/YVTN_repeat-like_dom_sf"/>
</dbReference>
<keyword evidence="1" id="KW-0732">Signal</keyword>
<gene>
    <name evidence="2" type="ORF">BOKJ2_LOCUS3644</name>
</gene>
<evidence type="ECO:0000313" key="3">
    <source>
        <dbReference type="Proteomes" id="UP000614601"/>
    </source>
</evidence>
<dbReference type="SMART" id="SM00564">
    <property type="entry name" value="PQQ"/>
    <property type="match status" value="4"/>
</dbReference>
<dbReference type="EMBL" id="CAJFDH010000002">
    <property type="protein sequence ID" value="CAD5211338.1"/>
    <property type="molecule type" value="Genomic_DNA"/>
</dbReference>
<dbReference type="Proteomes" id="UP000614601">
    <property type="component" value="Unassembled WGS sequence"/>
</dbReference>
<feature type="signal peptide" evidence="1">
    <location>
        <begin position="1"/>
        <end position="19"/>
    </location>
</feature>
<comment type="caution">
    <text evidence="2">The sequence shown here is derived from an EMBL/GenBank/DDBJ whole genome shotgun (WGS) entry which is preliminary data.</text>
</comment>
<feature type="chain" id="PRO_5036220876" evidence="1">
    <location>
        <begin position="20"/>
        <end position="258"/>
    </location>
</feature>
<dbReference type="OrthoDB" id="63989at2759"/>
<keyword evidence="3" id="KW-1185">Reference proteome</keyword>
<dbReference type="SUPFAM" id="SSF50998">
    <property type="entry name" value="Quinoprotein alcohol dehydrogenase-like"/>
    <property type="match status" value="1"/>
</dbReference>
<dbReference type="InterPro" id="IPR011047">
    <property type="entry name" value="Quinoprotein_ADH-like_sf"/>
</dbReference>